<feature type="transmembrane region" description="Helical" evidence="8">
    <location>
        <begin position="471"/>
        <end position="498"/>
    </location>
</feature>
<evidence type="ECO:0000256" key="1">
    <source>
        <dbReference type="ARBA" id="ARBA00004651"/>
    </source>
</evidence>
<feature type="transmembrane region" description="Helical" evidence="8">
    <location>
        <begin position="254"/>
        <end position="272"/>
    </location>
</feature>
<feature type="transmembrane region" description="Helical" evidence="8">
    <location>
        <begin position="307"/>
        <end position="331"/>
    </location>
</feature>
<feature type="compositionally biased region" description="Pro residues" evidence="7">
    <location>
        <begin position="399"/>
        <end position="408"/>
    </location>
</feature>
<evidence type="ECO:0000256" key="6">
    <source>
        <dbReference type="ARBA" id="ARBA00023136"/>
    </source>
</evidence>
<feature type="transmembrane region" description="Helical" evidence="8">
    <location>
        <begin position="221"/>
        <end position="242"/>
    </location>
</feature>
<feature type="transmembrane region" description="Helical" evidence="8">
    <location>
        <begin position="128"/>
        <end position="149"/>
    </location>
</feature>
<evidence type="ECO:0000256" key="3">
    <source>
        <dbReference type="ARBA" id="ARBA00022475"/>
    </source>
</evidence>
<dbReference type="SUPFAM" id="SSF103473">
    <property type="entry name" value="MFS general substrate transporter"/>
    <property type="match status" value="1"/>
</dbReference>
<feature type="transmembrane region" description="Helical" evidence="8">
    <location>
        <begin position="155"/>
        <end position="175"/>
    </location>
</feature>
<keyword evidence="6 8" id="KW-0472">Membrane</keyword>
<gene>
    <name evidence="9" type="ORF">QLQ12_46050</name>
</gene>
<feature type="compositionally biased region" description="Low complexity" evidence="7">
    <location>
        <begin position="181"/>
        <end position="201"/>
    </location>
</feature>
<feature type="region of interest" description="Disordered" evidence="7">
    <location>
        <begin position="181"/>
        <end position="204"/>
    </location>
</feature>
<evidence type="ECO:0000256" key="5">
    <source>
        <dbReference type="ARBA" id="ARBA00022989"/>
    </source>
</evidence>
<feature type="transmembrane region" description="Helical" evidence="8">
    <location>
        <begin position="71"/>
        <end position="89"/>
    </location>
</feature>
<feature type="transmembrane region" description="Helical" evidence="8">
    <location>
        <begin position="343"/>
        <end position="364"/>
    </location>
</feature>
<dbReference type="Pfam" id="PF07690">
    <property type="entry name" value="MFS_1"/>
    <property type="match status" value="2"/>
</dbReference>
<sequence>MSSVRERRALSAAVLLSGSGEVLDFLLPLFAGAALKASPTAVGALLAAEVAVSLLARPVTGALADRFERRTLAACGALLYALACTGYALTGSLPAAFAAAVVSGLGGALVWVPLRSLVGERLTEDSSVFARLVAAEETGGWAVFVPAVLAVGVLGYQHTFLALAACSLIAALILARAPRRPASTPLTSTPPGSPRSPVGGSRMAGGRAAVRSSLVRRLSPMLAAVAATMVAESAIGVLLLLHLQREFGMEPLEIATVFFPGAIAMSVLPPYLHRWVLRYGRARMLAAASVASATFAAALAMAPNPPTIAICWIAAAAAWAVVLPVQQAVIAEASGPAELGRGLGWYESATLAGTLIGSLAAGVLYEAGSWPLACLVFTAVILSGAVCVPAAIRRLDVPGTPPPPPTIAPAPAAQRDARQLTDAGPDAAGPAPAPAADTDRVEPPTGTADTHQAPTDGPATAQNRHRPLIDLLIHAALFATALIAAWLIFADLPIRGILGFGDSVTWRDTLGNGPAQTAAGVLRTWWIILIIDVVWTLAKAGTTSRSRDHAPLPK</sequence>
<proteinExistence type="predicted"/>
<name>A0ABT6X1S1_9ACTN</name>
<evidence type="ECO:0000256" key="2">
    <source>
        <dbReference type="ARBA" id="ARBA00022448"/>
    </source>
</evidence>
<dbReference type="PANTHER" id="PTHR23517">
    <property type="entry name" value="RESISTANCE PROTEIN MDTM, PUTATIVE-RELATED-RELATED"/>
    <property type="match status" value="1"/>
</dbReference>
<dbReference type="RefSeq" id="WP_282767421.1">
    <property type="nucleotide sequence ID" value="NZ_JASCTH010000064.1"/>
</dbReference>
<dbReference type="Gene3D" id="1.20.1250.20">
    <property type="entry name" value="MFS general substrate transporter like domains"/>
    <property type="match status" value="2"/>
</dbReference>
<feature type="compositionally biased region" description="Low complexity" evidence="7">
    <location>
        <begin position="421"/>
        <end position="436"/>
    </location>
</feature>
<feature type="transmembrane region" description="Helical" evidence="8">
    <location>
        <begin position="12"/>
        <end position="35"/>
    </location>
</feature>
<reference evidence="9 10" key="1">
    <citation type="submission" date="2023-05" db="EMBL/GenBank/DDBJ databases">
        <title>Actinoplanes sp. NEAU-A12 genome sequencing.</title>
        <authorList>
            <person name="Wang Z.-S."/>
        </authorList>
    </citation>
    <scope>NUCLEOTIDE SEQUENCE [LARGE SCALE GENOMIC DNA]</scope>
    <source>
        <strain evidence="9 10">NEAU-A12</strain>
    </source>
</reference>
<feature type="transmembrane region" description="Helical" evidence="8">
    <location>
        <begin position="370"/>
        <end position="392"/>
    </location>
</feature>
<evidence type="ECO:0000313" key="9">
    <source>
        <dbReference type="EMBL" id="MDI6105958.1"/>
    </source>
</evidence>
<comment type="caution">
    <text evidence="9">The sequence shown here is derived from an EMBL/GenBank/DDBJ whole genome shotgun (WGS) entry which is preliminary data.</text>
</comment>
<evidence type="ECO:0000313" key="10">
    <source>
        <dbReference type="Proteomes" id="UP001241758"/>
    </source>
</evidence>
<keyword evidence="3" id="KW-1003">Cell membrane</keyword>
<keyword evidence="2" id="KW-0813">Transport</keyword>
<dbReference type="InterPro" id="IPR011701">
    <property type="entry name" value="MFS"/>
</dbReference>
<dbReference type="EMBL" id="JASCTH010000064">
    <property type="protein sequence ID" value="MDI6105958.1"/>
    <property type="molecule type" value="Genomic_DNA"/>
</dbReference>
<keyword evidence="10" id="KW-1185">Reference proteome</keyword>
<dbReference type="InterPro" id="IPR036259">
    <property type="entry name" value="MFS_trans_sf"/>
</dbReference>
<feature type="transmembrane region" description="Helical" evidence="8">
    <location>
        <begin position="41"/>
        <end position="59"/>
    </location>
</feature>
<keyword evidence="5 8" id="KW-1133">Transmembrane helix</keyword>
<feature type="region of interest" description="Disordered" evidence="7">
    <location>
        <begin position="398"/>
        <end position="461"/>
    </location>
</feature>
<dbReference type="Proteomes" id="UP001241758">
    <property type="component" value="Unassembled WGS sequence"/>
</dbReference>
<feature type="transmembrane region" description="Helical" evidence="8">
    <location>
        <begin position="284"/>
        <end position="301"/>
    </location>
</feature>
<keyword evidence="4 8" id="KW-0812">Transmembrane</keyword>
<dbReference type="InterPro" id="IPR050171">
    <property type="entry name" value="MFS_Transporters"/>
</dbReference>
<evidence type="ECO:0000256" key="4">
    <source>
        <dbReference type="ARBA" id="ARBA00022692"/>
    </source>
</evidence>
<evidence type="ECO:0000256" key="7">
    <source>
        <dbReference type="SAM" id="MobiDB-lite"/>
    </source>
</evidence>
<feature type="transmembrane region" description="Helical" evidence="8">
    <location>
        <begin position="95"/>
        <end position="116"/>
    </location>
</feature>
<protein>
    <submittedName>
        <fullName evidence="9">MFS transporter</fullName>
    </submittedName>
</protein>
<evidence type="ECO:0000256" key="8">
    <source>
        <dbReference type="SAM" id="Phobius"/>
    </source>
</evidence>
<accession>A0ABT6X1S1</accession>
<feature type="transmembrane region" description="Helical" evidence="8">
    <location>
        <begin position="518"/>
        <end position="538"/>
    </location>
</feature>
<organism evidence="9 10">
    <name type="scientific">Actinoplanes sandaracinus</name>
    <dbReference type="NCBI Taxonomy" id="3045177"/>
    <lineage>
        <taxon>Bacteria</taxon>
        <taxon>Bacillati</taxon>
        <taxon>Actinomycetota</taxon>
        <taxon>Actinomycetes</taxon>
        <taxon>Micromonosporales</taxon>
        <taxon>Micromonosporaceae</taxon>
        <taxon>Actinoplanes</taxon>
    </lineage>
</organism>
<comment type="subcellular location">
    <subcellularLocation>
        <location evidence="1">Cell membrane</location>
        <topology evidence="1">Multi-pass membrane protein</topology>
    </subcellularLocation>
</comment>